<dbReference type="SUPFAM" id="SSF53756">
    <property type="entry name" value="UDP-Glycosyltransferase/glycogen phosphorylase"/>
    <property type="match status" value="1"/>
</dbReference>
<gene>
    <name evidence="1" type="ORF">UFOPK2132_00362</name>
</gene>
<accession>A0A6J6J7R0</accession>
<dbReference type="InterPro" id="IPR043148">
    <property type="entry name" value="TagF_C"/>
</dbReference>
<dbReference type="AlphaFoldDB" id="A0A6J6J7R0"/>
<evidence type="ECO:0000313" key="1">
    <source>
        <dbReference type="EMBL" id="CAB4633011.1"/>
    </source>
</evidence>
<protein>
    <submittedName>
        <fullName evidence="1">Unannotated protein</fullName>
    </submittedName>
</protein>
<dbReference type="Pfam" id="PF04464">
    <property type="entry name" value="Glyphos_transf"/>
    <property type="match status" value="1"/>
</dbReference>
<dbReference type="InterPro" id="IPR007554">
    <property type="entry name" value="Glycerophosphate_synth"/>
</dbReference>
<proteinExistence type="predicted"/>
<dbReference type="EMBL" id="CAEZVU010000045">
    <property type="protein sequence ID" value="CAB4633011.1"/>
    <property type="molecule type" value="Genomic_DNA"/>
</dbReference>
<name>A0A6J6J7R0_9ZZZZ</name>
<reference evidence="1" key="1">
    <citation type="submission" date="2020-05" db="EMBL/GenBank/DDBJ databases">
        <authorList>
            <person name="Chiriac C."/>
            <person name="Salcher M."/>
            <person name="Ghai R."/>
            <person name="Kavagutti S V."/>
        </authorList>
    </citation>
    <scope>NUCLEOTIDE SEQUENCE</scope>
</reference>
<dbReference type="Gene3D" id="3.40.50.12580">
    <property type="match status" value="1"/>
</dbReference>
<sequence length="428" mass="48294">MEPIKVVFLGLYFEAWDALDEIYQKMTKDPRFEPIVVSMPRKLTGQLAYAQEEKAHAFFEGKEIPHIRLNSGGSGSQNQDGLAILKDLAPDYVFVNYPWQRNYQPALRFDQLVEFTRLVYVPYFSLVMVDEPDDEPGGGQGDAPVATHLFTQRLHQLASLVFTQERDVVDAYALTERGNSYVHFTGSPKIDNLAHEAKAGRSSWPLEEGKFKIVWAPHHSYSPHWYNFGVFSKIYVQMLEFAKANSDIQIVLRPHPFLWSTLTDRKVLTQEELSSWRKSWDELPNTSVDEDGSYAGLFLATDILVTDGISFLGEYPLVTGKPAIFFENADHWKFSATGEIAAASSIRVKTFGELTEMIQKAKNNSLPSREIEIQKLVEASSPQPGESASRIIEIVYEDFASGPSPLVSKDSIKSTPWELAAGREPFED</sequence>
<organism evidence="1">
    <name type="scientific">freshwater metagenome</name>
    <dbReference type="NCBI Taxonomy" id="449393"/>
    <lineage>
        <taxon>unclassified sequences</taxon>
        <taxon>metagenomes</taxon>
        <taxon>ecological metagenomes</taxon>
    </lineage>
</organism>
<dbReference type="GO" id="GO:0047355">
    <property type="term" value="F:CDP-glycerol glycerophosphotransferase activity"/>
    <property type="evidence" value="ECO:0007669"/>
    <property type="project" value="InterPro"/>
</dbReference>
<dbReference type="GO" id="GO:0016020">
    <property type="term" value="C:membrane"/>
    <property type="evidence" value="ECO:0007669"/>
    <property type="project" value="InterPro"/>
</dbReference>